<dbReference type="GO" id="GO:0016787">
    <property type="term" value="F:hydrolase activity"/>
    <property type="evidence" value="ECO:0007669"/>
    <property type="project" value="UniProtKB-KW"/>
</dbReference>
<dbReference type="AlphaFoldDB" id="A0A183FLS8"/>
<evidence type="ECO:0000256" key="7">
    <source>
        <dbReference type="ARBA" id="ARBA00022908"/>
    </source>
</evidence>
<keyword evidence="8" id="KW-0238">DNA-binding</keyword>
<evidence type="ECO:0000256" key="5">
    <source>
        <dbReference type="ARBA" id="ARBA00022759"/>
    </source>
</evidence>
<feature type="DNA-binding region" description="Integrase-type" evidence="9">
    <location>
        <begin position="56"/>
        <end position="115"/>
    </location>
</feature>
<evidence type="ECO:0000313" key="13">
    <source>
        <dbReference type="WBParaSite" id="HPBE_0000825001-mRNA-1"/>
    </source>
</evidence>
<dbReference type="GO" id="GO:0046872">
    <property type="term" value="F:metal ion binding"/>
    <property type="evidence" value="ECO:0007669"/>
    <property type="project" value="UniProtKB-KW"/>
</dbReference>
<evidence type="ECO:0000256" key="3">
    <source>
        <dbReference type="ARBA" id="ARBA00022722"/>
    </source>
</evidence>
<sequence length="163" mass="18779">MSEYMADMESYVQELAVRTEVARNYAFEVNEKMRQRMKALYDKRNKVGESPLKPDDRVYMRVPSDRQPLNPKLTNQWEGPYRVIEVSGNSALITLVGQNKDPLRIPFDKLRKLPMGMTNDPIRTDHARSPHHLRCRCDCALFGQMAHVALPSLAHPTARSKKV</sequence>
<evidence type="ECO:0000313" key="12">
    <source>
        <dbReference type="Proteomes" id="UP000050761"/>
    </source>
</evidence>
<keyword evidence="7" id="KW-0229">DNA integration</keyword>
<dbReference type="WBParaSite" id="HPBE_0000825001-mRNA-1">
    <property type="protein sequence ID" value="HPBE_0000825001-mRNA-1"/>
    <property type="gene ID" value="HPBE_0000825001"/>
</dbReference>
<organism evidence="12 13">
    <name type="scientific">Heligmosomoides polygyrus</name>
    <name type="common">Parasitic roundworm</name>
    <dbReference type="NCBI Taxonomy" id="6339"/>
    <lineage>
        <taxon>Eukaryota</taxon>
        <taxon>Metazoa</taxon>
        <taxon>Ecdysozoa</taxon>
        <taxon>Nematoda</taxon>
        <taxon>Chromadorea</taxon>
        <taxon>Rhabditida</taxon>
        <taxon>Rhabditina</taxon>
        <taxon>Rhabditomorpha</taxon>
        <taxon>Strongyloidea</taxon>
        <taxon>Heligmosomidae</taxon>
        <taxon>Heligmosomoides</taxon>
    </lineage>
</organism>
<keyword evidence="4" id="KW-0479">Metal-binding</keyword>
<dbReference type="Proteomes" id="UP000050761">
    <property type="component" value="Unassembled WGS sequence"/>
</dbReference>
<evidence type="ECO:0000259" key="10">
    <source>
        <dbReference type="PROSITE" id="PS51027"/>
    </source>
</evidence>
<reference evidence="11 12" key="1">
    <citation type="submission" date="2018-11" db="EMBL/GenBank/DDBJ databases">
        <authorList>
            <consortium name="Pathogen Informatics"/>
        </authorList>
    </citation>
    <scope>NUCLEOTIDE SEQUENCE [LARGE SCALE GENOMIC DNA]</scope>
</reference>
<dbReference type="GO" id="GO:0016779">
    <property type="term" value="F:nucleotidyltransferase activity"/>
    <property type="evidence" value="ECO:0007669"/>
    <property type="project" value="UniProtKB-KW"/>
</dbReference>
<dbReference type="EMBL" id="UZAH01026099">
    <property type="protein sequence ID" value="VDO75570.1"/>
    <property type="molecule type" value="Genomic_DNA"/>
</dbReference>
<evidence type="ECO:0000256" key="1">
    <source>
        <dbReference type="ARBA" id="ARBA00022679"/>
    </source>
</evidence>
<evidence type="ECO:0000256" key="8">
    <source>
        <dbReference type="ARBA" id="ARBA00023125"/>
    </source>
</evidence>
<reference evidence="13" key="2">
    <citation type="submission" date="2019-09" db="UniProtKB">
        <authorList>
            <consortium name="WormBaseParasite"/>
        </authorList>
    </citation>
    <scope>IDENTIFICATION</scope>
</reference>
<evidence type="ECO:0000313" key="11">
    <source>
        <dbReference type="EMBL" id="VDO75570.1"/>
    </source>
</evidence>
<evidence type="ECO:0000256" key="4">
    <source>
        <dbReference type="ARBA" id="ARBA00022723"/>
    </source>
</evidence>
<feature type="domain" description="Integrase-type" evidence="10">
    <location>
        <begin position="56"/>
        <end position="115"/>
    </location>
</feature>
<evidence type="ECO:0000256" key="9">
    <source>
        <dbReference type="PROSITE-ProRule" id="PRU00506"/>
    </source>
</evidence>
<keyword evidence="2" id="KW-0548">Nucleotidyltransferase</keyword>
<name>A0A183FLS8_HELPZ</name>
<evidence type="ECO:0000256" key="2">
    <source>
        <dbReference type="ARBA" id="ARBA00022695"/>
    </source>
</evidence>
<accession>A0A3P7XLY7</accession>
<dbReference type="OrthoDB" id="5873175at2759"/>
<keyword evidence="3" id="KW-0540">Nuclease</keyword>
<evidence type="ECO:0000256" key="6">
    <source>
        <dbReference type="ARBA" id="ARBA00022801"/>
    </source>
</evidence>
<dbReference type="GO" id="GO:0015074">
    <property type="term" value="P:DNA integration"/>
    <property type="evidence" value="ECO:0007669"/>
    <property type="project" value="UniProtKB-KW"/>
</dbReference>
<protein>
    <submittedName>
        <fullName evidence="13">Integrase-type domain-containing protein</fullName>
    </submittedName>
</protein>
<proteinExistence type="predicted"/>
<dbReference type="InterPro" id="IPR001037">
    <property type="entry name" value="Integrase_C_retrovir"/>
</dbReference>
<gene>
    <name evidence="11" type="ORF">HPBE_LOCUS8251</name>
</gene>
<keyword evidence="1" id="KW-0808">Transferase</keyword>
<keyword evidence="12" id="KW-1185">Reference proteome</keyword>
<accession>A0A183FLS8</accession>
<dbReference type="GO" id="GO:0003677">
    <property type="term" value="F:DNA binding"/>
    <property type="evidence" value="ECO:0007669"/>
    <property type="project" value="UniProtKB-KW"/>
</dbReference>
<keyword evidence="5" id="KW-0255">Endonuclease</keyword>
<dbReference type="GO" id="GO:0004519">
    <property type="term" value="F:endonuclease activity"/>
    <property type="evidence" value="ECO:0007669"/>
    <property type="project" value="UniProtKB-KW"/>
</dbReference>
<keyword evidence="6" id="KW-0378">Hydrolase</keyword>
<dbReference type="PROSITE" id="PS51027">
    <property type="entry name" value="INTEGRASE_DBD"/>
    <property type="match status" value="1"/>
</dbReference>